<organism evidence="5 6">
    <name type="scientific">OM182 bacterium</name>
    <dbReference type="NCBI Taxonomy" id="2510334"/>
    <lineage>
        <taxon>Bacteria</taxon>
        <taxon>Pseudomonadati</taxon>
        <taxon>Pseudomonadota</taxon>
        <taxon>Gammaproteobacteria</taxon>
        <taxon>OMG group</taxon>
        <taxon>OM182 clade</taxon>
    </lineage>
</organism>
<dbReference type="PANTHER" id="PTHR30041">
    <property type="entry name" value="ARSENATE REDUCTASE"/>
    <property type="match status" value="1"/>
</dbReference>
<dbReference type="PANTHER" id="PTHR30041:SF4">
    <property type="entry name" value="ARSENATE REDUCTASE"/>
    <property type="match status" value="1"/>
</dbReference>
<evidence type="ECO:0000256" key="1">
    <source>
        <dbReference type="ARBA" id="ARBA00007198"/>
    </source>
</evidence>
<evidence type="ECO:0000256" key="4">
    <source>
        <dbReference type="RuleBase" id="RU362029"/>
    </source>
</evidence>
<dbReference type="Pfam" id="PF03960">
    <property type="entry name" value="ArsC"/>
    <property type="match status" value="1"/>
</dbReference>
<dbReference type="InterPro" id="IPR006659">
    <property type="entry name" value="Arsenate_reductase"/>
</dbReference>
<dbReference type="CDD" id="cd03034">
    <property type="entry name" value="ArsC_ArsC"/>
    <property type="match status" value="1"/>
</dbReference>
<protein>
    <recommendedName>
        <fullName evidence="4">Arsenate reductase</fullName>
        <ecNumber evidence="4">1.20.4.1</ecNumber>
    </recommendedName>
</protein>
<dbReference type="Gene3D" id="3.40.30.10">
    <property type="entry name" value="Glutaredoxin"/>
    <property type="match status" value="1"/>
</dbReference>
<dbReference type="EMBL" id="SHAH01000131">
    <property type="protein sequence ID" value="RZO73238.1"/>
    <property type="molecule type" value="Genomic_DNA"/>
</dbReference>
<evidence type="ECO:0000256" key="3">
    <source>
        <dbReference type="PROSITE-ProRule" id="PRU01282"/>
    </source>
</evidence>
<proteinExistence type="inferred from homology"/>
<dbReference type="AlphaFoldDB" id="A0A520RSU4"/>
<dbReference type="PROSITE" id="PS51353">
    <property type="entry name" value="ARSC"/>
    <property type="match status" value="1"/>
</dbReference>
<dbReference type="SUPFAM" id="SSF52833">
    <property type="entry name" value="Thioredoxin-like"/>
    <property type="match status" value="1"/>
</dbReference>
<gene>
    <name evidence="5" type="primary">arsC</name>
    <name evidence="5" type="ORF">EVA69_06805</name>
</gene>
<dbReference type="NCBIfam" id="TIGR00014">
    <property type="entry name" value="arsC"/>
    <property type="match status" value="1"/>
</dbReference>
<keyword evidence="2 4" id="KW-0560">Oxidoreductase</keyword>
<evidence type="ECO:0000313" key="5">
    <source>
        <dbReference type="EMBL" id="RZO73238.1"/>
    </source>
</evidence>
<dbReference type="Proteomes" id="UP000320404">
    <property type="component" value="Unassembled WGS sequence"/>
</dbReference>
<reference evidence="5 6" key="1">
    <citation type="submission" date="2019-02" db="EMBL/GenBank/DDBJ databases">
        <title>Prokaryotic population dynamics and viral predation in marine succession experiment using metagenomics: the confinement effect.</title>
        <authorList>
            <person name="Haro-Moreno J.M."/>
            <person name="Rodriguez-Valera F."/>
            <person name="Lopez-Perez M."/>
        </authorList>
    </citation>
    <scope>NUCLEOTIDE SEQUENCE [LARGE SCALE GENOMIC DNA]</scope>
    <source>
        <strain evidence="5">MED-G158</strain>
    </source>
</reference>
<name>A0A520RSU4_9GAMM</name>
<evidence type="ECO:0000313" key="6">
    <source>
        <dbReference type="Proteomes" id="UP000320404"/>
    </source>
</evidence>
<dbReference type="InterPro" id="IPR036249">
    <property type="entry name" value="Thioredoxin-like_sf"/>
</dbReference>
<comment type="similarity">
    <text evidence="1 3 4">Belongs to the ArsC family.</text>
</comment>
<comment type="caution">
    <text evidence="5">The sequence shown here is derived from an EMBL/GenBank/DDBJ whole genome shotgun (WGS) entry which is preliminary data.</text>
</comment>
<dbReference type="EC" id="1.20.4.1" evidence="4"/>
<sequence length="118" mass="13536">MSDITLYHNPRCSKSRAALALLEESDITPRVVLYLDQPPDRGELEELLRKLGLGIRDILRRGEAEYKQYQLDDSSLSEDIVFEIVAKNPRLVERPIIVRGERAVIGRPPKRVVELLED</sequence>
<accession>A0A520RSU4</accession>
<comment type="catalytic activity">
    <reaction evidence="4">
        <text>[glutaredoxin]-dithiol + arsenate + glutathione + H(+) = glutathionyl-S-S-[glutaredoxin] + arsenite + H2O</text>
        <dbReference type="Rhea" id="RHEA:22016"/>
        <dbReference type="Rhea" id="RHEA-COMP:10729"/>
        <dbReference type="Rhea" id="RHEA-COMP:17668"/>
        <dbReference type="ChEBI" id="CHEBI:15377"/>
        <dbReference type="ChEBI" id="CHEBI:15378"/>
        <dbReference type="ChEBI" id="CHEBI:29242"/>
        <dbReference type="ChEBI" id="CHEBI:29950"/>
        <dbReference type="ChEBI" id="CHEBI:48597"/>
        <dbReference type="ChEBI" id="CHEBI:57925"/>
        <dbReference type="ChEBI" id="CHEBI:146199"/>
        <dbReference type="EC" id="1.20.4.1"/>
    </reaction>
</comment>
<dbReference type="GO" id="GO:0008794">
    <property type="term" value="F:arsenate reductase (glutaredoxin) activity"/>
    <property type="evidence" value="ECO:0007669"/>
    <property type="project" value="UniProtKB-UniRule"/>
</dbReference>
<evidence type="ECO:0000256" key="2">
    <source>
        <dbReference type="ARBA" id="ARBA00023002"/>
    </source>
</evidence>
<dbReference type="InterPro" id="IPR006660">
    <property type="entry name" value="Arsenate_reductase-like"/>
</dbReference>